<sequence length="307" mass="36748">MFAPEPNYNYKNEVLILKSIGEEIRRIRIEKKITQKQLSEGICTQPTISMIEKGIIMPGIDILVDIAAKLQVTLDYFTEFINNADYEDKKRLILKLEDLALRQKFVDIHNIVKIELQNKIEDRWLEAYLKWLYFLSRYYIKKESLDLVIGNILQLIRNVPSNILNREYLLYRIYNSIAFLHAINKNYSKALFYYRKIDFDSVEETRLPSRQIFELRFLYNQVKTLYDMGEYGEAIRLSELGITKSINYENMSLIGNFYYYLAQTHEKTSKNRELIVYFYKKSLFFFELLNRELYVEILKNKNITSVD</sequence>
<organism evidence="2 3">
    <name type="scientific">Lysinibacillus mangiferihumi</name>
    <dbReference type="NCBI Taxonomy" id="1130819"/>
    <lineage>
        <taxon>Bacteria</taxon>
        <taxon>Bacillati</taxon>
        <taxon>Bacillota</taxon>
        <taxon>Bacilli</taxon>
        <taxon>Bacillales</taxon>
        <taxon>Bacillaceae</taxon>
        <taxon>Lysinibacillus</taxon>
    </lineage>
</organism>
<dbReference type="InterPro" id="IPR011990">
    <property type="entry name" value="TPR-like_helical_dom_sf"/>
</dbReference>
<protein>
    <submittedName>
        <fullName evidence="2">Helix-turn-helix transcriptional regulator</fullName>
    </submittedName>
</protein>
<dbReference type="SUPFAM" id="SSF48452">
    <property type="entry name" value="TPR-like"/>
    <property type="match status" value="1"/>
</dbReference>
<dbReference type="SUPFAM" id="SSF47413">
    <property type="entry name" value="lambda repressor-like DNA-binding domains"/>
    <property type="match status" value="1"/>
</dbReference>
<dbReference type="InterPro" id="IPR053163">
    <property type="entry name" value="HTH-type_regulator_Rgg"/>
</dbReference>
<dbReference type="Proteomes" id="UP000308744">
    <property type="component" value="Unassembled WGS sequence"/>
</dbReference>
<dbReference type="EMBL" id="SZPU01000085">
    <property type="protein sequence ID" value="TKI60068.1"/>
    <property type="molecule type" value="Genomic_DNA"/>
</dbReference>
<dbReference type="GO" id="GO:0003677">
    <property type="term" value="F:DNA binding"/>
    <property type="evidence" value="ECO:0007669"/>
    <property type="project" value="InterPro"/>
</dbReference>
<name>A0A4U2YGG5_9BACI</name>
<comment type="caution">
    <text evidence="2">The sequence shown here is derived from an EMBL/GenBank/DDBJ whole genome shotgun (WGS) entry which is preliminary data.</text>
</comment>
<reference evidence="2 3" key="1">
    <citation type="submission" date="2019-04" db="EMBL/GenBank/DDBJ databases">
        <title>Lysinibacillus genome sequencing.</title>
        <authorList>
            <person name="Dunlap C."/>
        </authorList>
    </citation>
    <scope>NUCLEOTIDE SEQUENCE [LARGE SCALE GENOMIC DNA]</scope>
    <source>
        <strain evidence="2 3">CCTCC AB 2010389</strain>
    </source>
</reference>
<gene>
    <name evidence="2" type="ORF">FC756_19795</name>
</gene>
<dbReference type="InterPro" id="IPR010982">
    <property type="entry name" value="Lambda_DNA-bd_dom_sf"/>
</dbReference>
<evidence type="ECO:0000259" key="1">
    <source>
        <dbReference type="PROSITE" id="PS50943"/>
    </source>
</evidence>
<dbReference type="InterPro" id="IPR001387">
    <property type="entry name" value="Cro/C1-type_HTH"/>
</dbReference>
<feature type="domain" description="HTH cro/C1-type" evidence="1">
    <location>
        <begin position="24"/>
        <end position="77"/>
    </location>
</feature>
<dbReference type="AlphaFoldDB" id="A0A4U2YGG5"/>
<dbReference type="SMART" id="SM00530">
    <property type="entry name" value="HTH_XRE"/>
    <property type="match status" value="1"/>
</dbReference>
<dbReference type="Gene3D" id="1.25.40.10">
    <property type="entry name" value="Tetratricopeptide repeat domain"/>
    <property type="match status" value="1"/>
</dbReference>
<dbReference type="CDD" id="cd00093">
    <property type="entry name" value="HTH_XRE"/>
    <property type="match status" value="1"/>
</dbReference>
<dbReference type="PANTHER" id="PTHR37038:SF14">
    <property type="entry name" value="TRANSCRIPTIONAL ACTIVATOR"/>
    <property type="match status" value="1"/>
</dbReference>
<dbReference type="Pfam" id="PF18768">
    <property type="entry name" value="RNPP_C"/>
    <property type="match status" value="1"/>
</dbReference>
<evidence type="ECO:0000313" key="3">
    <source>
        <dbReference type="Proteomes" id="UP000308744"/>
    </source>
</evidence>
<keyword evidence="3" id="KW-1185">Reference proteome</keyword>
<dbReference type="PANTHER" id="PTHR37038">
    <property type="entry name" value="TRANSCRIPTIONAL REGULATOR-RELATED"/>
    <property type="match status" value="1"/>
</dbReference>
<proteinExistence type="predicted"/>
<dbReference type="Gene3D" id="1.10.260.40">
    <property type="entry name" value="lambda repressor-like DNA-binding domains"/>
    <property type="match status" value="1"/>
</dbReference>
<dbReference type="InterPro" id="IPR041315">
    <property type="entry name" value="PlcR_TPR"/>
</dbReference>
<evidence type="ECO:0000313" key="2">
    <source>
        <dbReference type="EMBL" id="TKI60068.1"/>
    </source>
</evidence>
<dbReference type="PROSITE" id="PS50943">
    <property type="entry name" value="HTH_CROC1"/>
    <property type="match status" value="1"/>
</dbReference>
<accession>A0A4U2YGG5</accession>
<dbReference type="Pfam" id="PF01381">
    <property type="entry name" value="HTH_3"/>
    <property type="match status" value="1"/>
</dbReference>